<reference evidence="19" key="1">
    <citation type="journal article" date="2020" name="Stud. Mycol.">
        <title>101 Dothideomycetes genomes: a test case for predicting lifestyles and emergence of pathogens.</title>
        <authorList>
            <person name="Haridas S."/>
            <person name="Albert R."/>
            <person name="Binder M."/>
            <person name="Bloem J."/>
            <person name="Labutti K."/>
            <person name="Salamov A."/>
            <person name="Andreopoulos B."/>
            <person name="Baker S."/>
            <person name="Barry K."/>
            <person name="Bills G."/>
            <person name="Bluhm B."/>
            <person name="Cannon C."/>
            <person name="Castanera R."/>
            <person name="Culley D."/>
            <person name="Daum C."/>
            <person name="Ezra D."/>
            <person name="Gonzalez J."/>
            <person name="Henrissat B."/>
            <person name="Kuo A."/>
            <person name="Liang C."/>
            <person name="Lipzen A."/>
            <person name="Lutzoni F."/>
            <person name="Magnuson J."/>
            <person name="Mondo S."/>
            <person name="Nolan M."/>
            <person name="Ohm R."/>
            <person name="Pangilinan J."/>
            <person name="Park H.-J."/>
            <person name="Ramirez L."/>
            <person name="Alfaro M."/>
            <person name="Sun H."/>
            <person name="Tritt A."/>
            <person name="Yoshinaga Y."/>
            <person name="Zwiers L.-H."/>
            <person name="Turgeon B."/>
            <person name="Goodwin S."/>
            <person name="Spatafora J."/>
            <person name="Crous P."/>
            <person name="Grigoriev I."/>
        </authorList>
    </citation>
    <scope>NUCLEOTIDE SEQUENCE</scope>
    <source>
        <strain evidence="19">CBS 115976</strain>
    </source>
</reference>
<evidence type="ECO:0000256" key="12">
    <source>
        <dbReference type="ARBA" id="ARBA00022977"/>
    </source>
</evidence>
<dbReference type="NCBIfam" id="TIGR00694">
    <property type="entry name" value="thiM"/>
    <property type="match status" value="1"/>
</dbReference>
<dbReference type="InterPro" id="IPR036206">
    <property type="entry name" value="ThiamineP_synth_sf"/>
</dbReference>
<evidence type="ECO:0000256" key="1">
    <source>
        <dbReference type="ARBA" id="ARBA00001771"/>
    </source>
</evidence>
<dbReference type="InterPro" id="IPR000417">
    <property type="entry name" value="Hyethyz_kinase"/>
</dbReference>
<evidence type="ECO:0000256" key="8">
    <source>
        <dbReference type="ARBA" id="ARBA00022741"/>
    </source>
</evidence>
<evidence type="ECO:0000256" key="17">
    <source>
        <dbReference type="ARBA" id="ARBA00061283"/>
    </source>
</evidence>
<dbReference type="Gene3D" id="3.20.20.70">
    <property type="entry name" value="Aldolase class I"/>
    <property type="match status" value="1"/>
</dbReference>
<organism evidence="19 20">
    <name type="scientific">Microthyrium microscopicum</name>
    <dbReference type="NCBI Taxonomy" id="703497"/>
    <lineage>
        <taxon>Eukaryota</taxon>
        <taxon>Fungi</taxon>
        <taxon>Dikarya</taxon>
        <taxon>Ascomycota</taxon>
        <taxon>Pezizomycotina</taxon>
        <taxon>Dothideomycetes</taxon>
        <taxon>Dothideomycetes incertae sedis</taxon>
        <taxon>Microthyriales</taxon>
        <taxon>Microthyriaceae</taxon>
        <taxon>Microthyrium</taxon>
    </lineage>
</organism>
<evidence type="ECO:0000256" key="3">
    <source>
        <dbReference type="ARBA" id="ARBA00003814"/>
    </source>
</evidence>
<evidence type="ECO:0000256" key="16">
    <source>
        <dbReference type="ARBA" id="ARBA00061146"/>
    </source>
</evidence>
<dbReference type="HAMAP" id="MF_00097">
    <property type="entry name" value="TMP_synthase"/>
    <property type="match status" value="1"/>
</dbReference>
<comment type="similarity">
    <text evidence="16">In the C-terminal section; belongs to the Thz kinase family.</text>
</comment>
<evidence type="ECO:0000256" key="2">
    <source>
        <dbReference type="ARBA" id="ARBA00001946"/>
    </source>
</evidence>
<dbReference type="SUPFAM" id="SSF51391">
    <property type="entry name" value="Thiamin phosphate synthase"/>
    <property type="match status" value="1"/>
</dbReference>
<evidence type="ECO:0000256" key="6">
    <source>
        <dbReference type="ARBA" id="ARBA00022679"/>
    </source>
</evidence>
<dbReference type="InterPro" id="IPR029056">
    <property type="entry name" value="Ribokinase-like"/>
</dbReference>
<keyword evidence="20" id="KW-1185">Reference proteome</keyword>
<evidence type="ECO:0000256" key="10">
    <source>
        <dbReference type="ARBA" id="ARBA00022840"/>
    </source>
</evidence>
<gene>
    <name evidence="19" type="ORF">BT63DRAFT_421375</name>
</gene>
<evidence type="ECO:0000256" key="14">
    <source>
        <dbReference type="ARBA" id="ARBA00047851"/>
    </source>
</evidence>
<comment type="catalytic activity">
    <reaction evidence="13">
        <text>4-methyl-5-(2-phosphooxyethyl)-thiazole + 4-amino-2-methyl-5-(diphosphooxymethyl)pyrimidine + H(+) = thiamine phosphate + diphosphate</text>
        <dbReference type="Rhea" id="RHEA:22328"/>
        <dbReference type="ChEBI" id="CHEBI:15378"/>
        <dbReference type="ChEBI" id="CHEBI:33019"/>
        <dbReference type="ChEBI" id="CHEBI:37575"/>
        <dbReference type="ChEBI" id="CHEBI:57841"/>
        <dbReference type="ChEBI" id="CHEBI:58296"/>
        <dbReference type="EC" id="2.5.1.3"/>
    </reaction>
</comment>
<dbReference type="SUPFAM" id="SSF53613">
    <property type="entry name" value="Ribokinase-like"/>
    <property type="match status" value="1"/>
</dbReference>
<evidence type="ECO:0000313" key="20">
    <source>
        <dbReference type="Proteomes" id="UP000799302"/>
    </source>
</evidence>
<accession>A0A6A6UN49</accession>
<dbReference type="CDD" id="cd01170">
    <property type="entry name" value="THZ_kinase"/>
    <property type="match status" value="1"/>
</dbReference>
<dbReference type="GO" id="GO:0009228">
    <property type="term" value="P:thiamine biosynthetic process"/>
    <property type="evidence" value="ECO:0007669"/>
    <property type="project" value="UniProtKB-KW"/>
</dbReference>
<comment type="catalytic activity">
    <reaction evidence="14">
        <text>2-(2-carboxy-4-methylthiazol-5-yl)ethyl phosphate + 4-amino-2-methyl-5-(diphosphooxymethyl)pyrimidine + 2 H(+) = thiamine phosphate + CO2 + diphosphate</text>
        <dbReference type="Rhea" id="RHEA:47848"/>
        <dbReference type="ChEBI" id="CHEBI:15378"/>
        <dbReference type="ChEBI" id="CHEBI:16526"/>
        <dbReference type="ChEBI" id="CHEBI:33019"/>
        <dbReference type="ChEBI" id="CHEBI:37575"/>
        <dbReference type="ChEBI" id="CHEBI:57841"/>
        <dbReference type="ChEBI" id="CHEBI:62890"/>
        <dbReference type="EC" id="2.5.1.3"/>
    </reaction>
</comment>
<evidence type="ECO:0000256" key="5">
    <source>
        <dbReference type="ARBA" id="ARBA00005165"/>
    </source>
</evidence>
<dbReference type="Proteomes" id="UP000799302">
    <property type="component" value="Unassembled WGS sequence"/>
</dbReference>
<keyword evidence="7" id="KW-0479">Metal-binding</keyword>
<dbReference type="UniPathway" id="UPA00060">
    <property type="reaction ID" value="UER00139"/>
</dbReference>
<comment type="function">
    <text evidence="3">Condenses 4-methyl-5-(beta-hydroxyethyl)thiazole monophosphate (THZ-P) and 2-methyl-4-amino-5-hydroxymethyl pyrimidine pyrophosphate (HMP-PP) to form thiamine monophosphate (TMP).</text>
</comment>
<name>A0A6A6UN49_9PEZI</name>
<comment type="cofactor">
    <cofactor evidence="2">
        <name>Mg(2+)</name>
        <dbReference type="ChEBI" id="CHEBI:18420"/>
    </cofactor>
</comment>
<dbReference type="GO" id="GO:0009229">
    <property type="term" value="P:thiamine diphosphate biosynthetic process"/>
    <property type="evidence" value="ECO:0007669"/>
    <property type="project" value="UniProtKB-UniPathway"/>
</dbReference>
<comment type="similarity">
    <text evidence="17">In the N-terminal section; belongs to the thiamine-phosphate synthase family.</text>
</comment>
<dbReference type="PRINTS" id="PR01099">
    <property type="entry name" value="HYETHTZKNASE"/>
</dbReference>
<dbReference type="OrthoDB" id="4994at2759"/>
<keyword evidence="6" id="KW-0808">Transferase</keyword>
<dbReference type="Gene3D" id="3.40.1190.20">
    <property type="match status" value="1"/>
</dbReference>
<evidence type="ECO:0000256" key="4">
    <source>
        <dbReference type="ARBA" id="ARBA00004868"/>
    </source>
</evidence>
<dbReference type="InterPro" id="IPR013785">
    <property type="entry name" value="Aldolase_TIM"/>
</dbReference>
<dbReference type="GO" id="GO:0004417">
    <property type="term" value="F:hydroxyethylthiazole kinase activity"/>
    <property type="evidence" value="ECO:0007669"/>
    <property type="project" value="UniProtKB-EC"/>
</dbReference>
<dbReference type="GO" id="GO:0005737">
    <property type="term" value="C:cytoplasm"/>
    <property type="evidence" value="ECO:0007669"/>
    <property type="project" value="TreeGrafter"/>
</dbReference>
<keyword evidence="11" id="KW-0460">Magnesium</keyword>
<evidence type="ECO:0000259" key="18">
    <source>
        <dbReference type="Pfam" id="PF02581"/>
    </source>
</evidence>
<keyword evidence="10" id="KW-0067">ATP-binding</keyword>
<sequence>MAVDYTLYLVTDSTPEILGDRCLADVVESGIKGGVTVVQYRNKTADTAELVREASTLHEITRRHGVPLIINDRIDVAIAIGAEGVHVGQDDMDLQAVQRILRTSLPNAIIGVSTSSVEEALTAARNGATYLGIGTVFATSTKKDTKSIIGAIGVQKILTELRSNSLNTPCVCIGGVNASNVQQILRQSRHDDVALDGVAVVSAIMAAPNPSEASQNLRNLIAALPAISRTQSLGLMQITNLSFVPDYIAAVVQRKPLCHNMINTVVQTMAANMAIAIGGSPIMSGNGAEAADLAKLGGSLVINMGTVTPDSLDQYVKAISAYNAAGNPVLLDPVGCGATELRKEALQTVLTAGLFDVIKGNEGEIATIAGTSAQQHGVDSAPSNLTLRQKAIMVEEVAKRCGGCVVVMSGAVDIVSDGYQTVFVRNGHEYMGLVTGSGCCLGTVIAAFLAVHRENKLLATLAALLLYEIAAEQATTKEAIRGPGSFLPAWIDTLYQIAQSPESDQSWIKGGKVEVFQHSR</sequence>
<dbReference type="InterPro" id="IPR022998">
    <property type="entry name" value="ThiamineP_synth_TenI"/>
</dbReference>
<protein>
    <submittedName>
        <fullName evidence="19">Hydroxyethylthiazole kinase</fullName>
    </submittedName>
</protein>
<dbReference type="PANTHER" id="PTHR20857">
    <property type="entry name" value="THIAMINE-PHOSPHATE PYROPHOSPHORYLASE"/>
    <property type="match status" value="1"/>
</dbReference>
<dbReference type="HAMAP" id="MF_00228">
    <property type="entry name" value="Thz_kinase"/>
    <property type="match status" value="1"/>
</dbReference>
<comment type="pathway">
    <text evidence="5">Cofactor biosynthesis; thiamine diphosphate biosynthesis; thiamine phosphate from 4-amino-2-methyl-5-diphosphomethylpyrimidine and 4-methyl-5-(2-phosphoethyl)-thiazole: step 1/1.</text>
</comment>
<dbReference type="CDD" id="cd00564">
    <property type="entry name" value="TMP_TenI"/>
    <property type="match status" value="1"/>
</dbReference>
<evidence type="ECO:0000256" key="7">
    <source>
        <dbReference type="ARBA" id="ARBA00022723"/>
    </source>
</evidence>
<dbReference type="InterPro" id="IPR034291">
    <property type="entry name" value="TMP_synthase"/>
</dbReference>
<dbReference type="GO" id="GO:0004789">
    <property type="term" value="F:thiamine-phosphate diphosphorylase activity"/>
    <property type="evidence" value="ECO:0007669"/>
    <property type="project" value="UniProtKB-EC"/>
</dbReference>
<comment type="catalytic activity">
    <reaction evidence="15">
        <text>2-[(2R,5Z)-2-carboxy-4-methylthiazol-5(2H)-ylidene]ethyl phosphate + 4-amino-2-methyl-5-(diphosphooxymethyl)pyrimidine + 2 H(+) = thiamine phosphate + CO2 + diphosphate</text>
        <dbReference type="Rhea" id="RHEA:47844"/>
        <dbReference type="ChEBI" id="CHEBI:15378"/>
        <dbReference type="ChEBI" id="CHEBI:16526"/>
        <dbReference type="ChEBI" id="CHEBI:33019"/>
        <dbReference type="ChEBI" id="CHEBI:37575"/>
        <dbReference type="ChEBI" id="CHEBI:57841"/>
        <dbReference type="ChEBI" id="CHEBI:62899"/>
        <dbReference type="EC" id="2.5.1.3"/>
    </reaction>
</comment>
<dbReference type="NCBIfam" id="NF006830">
    <property type="entry name" value="PRK09355.1"/>
    <property type="match status" value="1"/>
</dbReference>
<feature type="domain" description="Thiamine phosphate synthase/TenI" evidence="18">
    <location>
        <begin position="7"/>
        <end position="204"/>
    </location>
</feature>
<dbReference type="PANTHER" id="PTHR20857:SF23">
    <property type="entry name" value="THIAMINE BIOSYNTHETIC BIFUNCTIONAL ENZYME"/>
    <property type="match status" value="1"/>
</dbReference>
<evidence type="ECO:0000256" key="11">
    <source>
        <dbReference type="ARBA" id="ARBA00022842"/>
    </source>
</evidence>
<dbReference type="Pfam" id="PF02110">
    <property type="entry name" value="HK"/>
    <property type="match status" value="1"/>
</dbReference>
<dbReference type="FunFam" id="3.20.20.70:FF:000104">
    <property type="entry name" value="Thiamine biosynthetic bifunctional enzyme"/>
    <property type="match status" value="1"/>
</dbReference>
<comment type="pathway">
    <text evidence="4">Cofactor biosynthesis; thiamine diphosphate biosynthesis; 4-methyl-5-(2-phosphoethyl)-thiazole from 5-(2-hydroxyethyl)-4-methylthiazole: step 1/1.</text>
</comment>
<keyword evidence="9 19" id="KW-0418">Kinase</keyword>
<keyword evidence="12" id="KW-0784">Thiamine biosynthesis</keyword>
<evidence type="ECO:0000256" key="15">
    <source>
        <dbReference type="ARBA" id="ARBA00047883"/>
    </source>
</evidence>
<dbReference type="Pfam" id="PF02581">
    <property type="entry name" value="TMP-TENI"/>
    <property type="match status" value="1"/>
</dbReference>
<proteinExistence type="inferred from homology"/>
<evidence type="ECO:0000256" key="13">
    <source>
        <dbReference type="ARBA" id="ARBA00047334"/>
    </source>
</evidence>
<evidence type="ECO:0000313" key="19">
    <source>
        <dbReference type="EMBL" id="KAF2673210.1"/>
    </source>
</evidence>
<dbReference type="GO" id="GO:0000287">
    <property type="term" value="F:magnesium ion binding"/>
    <property type="evidence" value="ECO:0007669"/>
    <property type="project" value="InterPro"/>
</dbReference>
<comment type="catalytic activity">
    <reaction evidence="1">
        <text>5-(2-hydroxyethyl)-4-methylthiazole + ATP = 4-methyl-5-(2-phosphooxyethyl)-thiazole + ADP + H(+)</text>
        <dbReference type="Rhea" id="RHEA:24212"/>
        <dbReference type="ChEBI" id="CHEBI:15378"/>
        <dbReference type="ChEBI" id="CHEBI:17957"/>
        <dbReference type="ChEBI" id="CHEBI:30616"/>
        <dbReference type="ChEBI" id="CHEBI:58296"/>
        <dbReference type="ChEBI" id="CHEBI:456216"/>
        <dbReference type="EC" id="2.7.1.50"/>
    </reaction>
</comment>
<keyword evidence="8" id="KW-0547">Nucleotide-binding</keyword>
<dbReference type="EMBL" id="MU004231">
    <property type="protein sequence ID" value="KAF2673210.1"/>
    <property type="molecule type" value="Genomic_DNA"/>
</dbReference>
<dbReference type="NCBIfam" id="TIGR00693">
    <property type="entry name" value="thiE"/>
    <property type="match status" value="1"/>
</dbReference>
<dbReference type="AlphaFoldDB" id="A0A6A6UN49"/>
<dbReference type="GO" id="GO:0005524">
    <property type="term" value="F:ATP binding"/>
    <property type="evidence" value="ECO:0007669"/>
    <property type="project" value="UniProtKB-KW"/>
</dbReference>
<evidence type="ECO:0000256" key="9">
    <source>
        <dbReference type="ARBA" id="ARBA00022777"/>
    </source>
</evidence>